<feature type="domain" description="DUSP" evidence="16">
    <location>
        <begin position="94"/>
        <end position="163"/>
    </location>
</feature>
<keyword evidence="15" id="KW-0206">Cytoskeleton</keyword>
<evidence type="ECO:0000256" key="13">
    <source>
        <dbReference type="ARBA" id="ARBA00022801"/>
    </source>
</evidence>
<keyword evidence="11" id="KW-0863">Zinc-finger</keyword>
<dbReference type="EMBL" id="MRZV01000744">
    <property type="protein sequence ID" value="PIK44926.1"/>
    <property type="molecule type" value="Genomic_DNA"/>
</dbReference>
<keyword evidence="6" id="KW-0963">Cytoplasm</keyword>
<keyword evidence="9" id="KW-0479">Metal-binding</keyword>
<feature type="domain" description="DUSP" evidence="16">
    <location>
        <begin position="1"/>
        <end position="80"/>
    </location>
</feature>
<evidence type="ECO:0000256" key="12">
    <source>
        <dbReference type="ARBA" id="ARBA00022786"/>
    </source>
</evidence>
<evidence type="ECO:0000256" key="9">
    <source>
        <dbReference type="ARBA" id="ARBA00022723"/>
    </source>
</evidence>
<evidence type="ECO:0000256" key="15">
    <source>
        <dbReference type="ARBA" id="ARBA00023212"/>
    </source>
</evidence>
<keyword evidence="8" id="KW-0645">Protease</keyword>
<comment type="caution">
    <text evidence="17">The sequence shown here is derived from an EMBL/GenBank/DDBJ whole genome shotgun (WGS) entry which is preliminary data.</text>
</comment>
<dbReference type="Pfam" id="PF06337">
    <property type="entry name" value="DUSP"/>
    <property type="match status" value="2"/>
</dbReference>
<dbReference type="InterPro" id="IPR006615">
    <property type="entry name" value="Pept_C19_DUSP"/>
</dbReference>
<evidence type="ECO:0000256" key="2">
    <source>
        <dbReference type="ARBA" id="ARBA00004245"/>
    </source>
</evidence>
<dbReference type="Proteomes" id="UP000230750">
    <property type="component" value="Unassembled WGS sequence"/>
</dbReference>
<keyword evidence="7" id="KW-0254">Endocytosis</keyword>
<evidence type="ECO:0000256" key="1">
    <source>
        <dbReference type="ARBA" id="ARBA00000707"/>
    </source>
</evidence>
<dbReference type="SMART" id="SM00695">
    <property type="entry name" value="DUSP"/>
    <property type="match status" value="1"/>
</dbReference>
<dbReference type="GO" id="GO:0005856">
    <property type="term" value="C:cytoskeleton"/>
    <property type="evidence" value="ECO:0007669"/>
    <property type="project" value="UniProtKB-SubCell"/>
</dbReference>
<keyword evidence="14" id="KW-0862">Zinc</keyword>
<evidence type="ECO:0000256" key="14">
    <source>
        <dbReference type="ARBA" id="ARBA00022833"/>
    </source>
</evidence>
<organism evidence="17 18">
    <name type="scientific">Stichopus japonicus</name>
    <name type="common">Sea cucumber</name>
    <dbReference type="NCBI Taxonomy" id="307972"/>
    <lineage>
        <taxon>Eukaryota</taxon>
        <taxon>Metazoa</taxon>
        <taxon>Echinodermata</taxon>
        <taxon>Eleutherozoa</taxon>
        <taxon>Echinozoa</taxon>
        <taxon>Holothuroidea</taxon>
        <taxon>Aspidochirotacea</taxon>
        <taxon>Aspidochirotida</taxon>
        <taxon>Stichopodidae</taxon>
        <taxon>Apostichopus</taxon>
    </lineage>
</organism>
<evidence type="ECO:0000256" key="11">
    <source>
        <dbReference type="ARBA" id="ARBA00022771"/>
    </source>
</evidence>
<evidence type="ECO:0000313" key="18">
    <source>
        <dbReference type="Proteomes" id="UP000230750"/>
    </source>
</evidence>
<accession>A0A2G8KA84</accession>
<dbReference type="InterPro" id="IPR035927">
    <property type="entry name" value="DUSP-like_sf"/>
</dbReference>
<evidence type="ECO:0000313" key="17">
    <source>
        <dbReference type="EMBL" id="PIK44926.1"/>
    </source>
</evidence>
<comment type="similarity">
    <text evidence="4">Belongs to the peptidase C19 family. USP20/USP33 subfamily.</text>
</comment>
<dbReference type="OrthoDB" id="73004at2759"/>
<evidence type="ECO:0000256" key="3">
    <source>
        <dbReference type="ARBA" id="ARBA00004556"/>
    </source>
</evidence>
<keyword evidence="10" id="KW-0677">Repeat</keyword>
<evidence type="ECO:0000256" key="6">
    <source>
        <dbReference type="ARBA" id="ARBA00022490"/>
    </source>
</evidence>
<evidence type="ECO:0000256" key="10">
    <source>
        <dbReference type="ARBA" id="ARBA00022737"/>
    </source>
</evidence>
<evidence type="ECO:0000259" key="16">
    <source>
        <dbReference type="PROSITE" id="PS51283"/>
    </source>
</evidence>
<keyword evidence="12" id="KW-0833">Ubl conjugation pathway</keyword>
<dbReference type="SUPFAM" id="SSF143791">
    <property type="entry name" value="DUSP-like"/>
    <property type="match status" value="2"/>
</dbReference>
<dbReference type="STRING" id="307972.A0A2G8KA84"/>
<keyword evidence="13 17" id="KW-0378">Hydrolase</keyword>
<evidence type="ECO:0000256" key="4">
    <source>
        <dbReference type="ARBA" id="ARBA00008269"/>
    </source>
</evidence>
<feature type="non-terminal residue" evidence="17">
    <location>
        <position position="163"/>
    </location>
</feature>
<dbReference type="Gene3D" id="3.30.2230.10">
    <property type="entry name" value="DUSP-like"/>
    <property type="match status" value="2"/>
</dbReference>
<reference evidence="17 18" key="1">
    <citation type="journal article" date="2017" name="PLoS Biol.">
        <title>The sea cucumber genome provides insights into morphological evolution and visceral regeneration.</title>
        <authorList>
            <person name="Zhang X."/>
            <person name="Sun L."/>
            <person name="Yuan J."/>
            <person name="Sun Y."/>
            <person name="Gao Y."/>
            <person name="Zhang L."/>
            <person name="Li S."/>
            <person name="Dai H."/>
            <person name="Hamel J.F."/>
            <person name="Liu C."/>
            <person name="Yu Y."/>
            <person name="Liu S."/>
            <person name="Lin W."/>
            <person name="Guo K."/>
            <person name="Jin S."/>
            <person name="Xu P."/>
            <person name="Storey K.B."/>
            <person name="Huan P."/>
            <person name="Zhang T."/>
            <person name="Zhou Y."/>
            <person name="Zhang J."/>
            <person name="Lin C."/>
            <person name="Li X."/>
            <person name="Xing L."/>
            <person name="Huo D."/>
            <person name="Sun M."/>
            <person name="Wang L."/>
            <person name="Mercier A."/>
            <person name="Li F."/>
            <person name="Yang H."/>
            <person name="Xiang J."/>
        </authorList>
    </citation>
    <scope>NUCLEOTIDE SEQUENCE [LARGE SCALE GENOMIC DNA]</scope>
    <source>
        <strain evidence="17">Shaxun</strain>
        <tissue evidence="17">Muscle</tissue>
    </source>
</reference>
<evidence type="ECO:0000256" key="8">
    <source>
        <dbReference type="ARBA" id="ARBA00022670"/>
    </source>
</evidence>
<proteinExistence type="inferred from homology"/>
<name>A0A2G8KA84_STIJA</name>
<dbReference type="EC" id="3.4.19.12" evidence="5"/>
<evidence type="ECO:0000256" key="7">
    <source>
        <dbReference type="ARBA" id="ARBA00022583"/>
    </source>
</evidence>
<dbReference type="PROSITE" id="PS51283">
    <property type="entry name" value="DUSP"/>
    <property type="match status" value="2"/>
</dbReference>
<dbReference type="GO" id="GO:0006897">
    <property type="term" value="P:endocytosis"/>
    <property type="evidence" value="ECO:0007669"/>
    <property type="project" value="UniProtKB-KW"/>
</dbReference>
<dbReference type="GO" id="GO:0008270">
    <property type="term" value="F:zinc ion binding"/>
    <property type="evidence" value="ECO:0007669"/>
    <property type="project" value="UniProtKB-KW"/>
</dbReference>
<dbReference type="GO" id="GO:0048471">
    <property type="term" value="C:perinuclear region of cytoplasm"/>
    <property type="evidence" value="ECO:0007669"/>
    <property type="project" value="UniProtKB-SubCell"/>
</dbReference>
<sequence>MHSEQSLIQFYISLKWLNKFHTFVDPGPITNSDFLCKHGGVPPHKAPVVDKLFVKMPQPAWEELHNRFGGGPVVNHLSLNPCGICQAEILQLTRRRDEELNKFVELHEAFTSNNSRGDDIYYISLAWFNQWEAFVKAKEQDPPGPIDNKPIAIIKDGHAFNRP</sequence>
<comment type="catalytic activity">
    <reaction evidence="1">
        <text>Thiol-dependent hydrolysis of ester, thioester, amide, peptide and isopeptide bonds formed by the C-terminal Gly of ubiquitin (a 76-residue protein attached to proteins as an intracellular targeting signal).</text>
        <dbReference type="EC" id="3.4.19.12"/>
    </reaction>
</comment>
<dbReference type="FunFam" id="3.30.2230.10:FF:000001">
    <property type="entry name" value="Ubiquitinyl hydrolase 1"/>
    <property type="match status" value="1"/>
</dbReference>
<comment type="subcellular location">
    <subcellularLocation>
        <location evidence="2">Cytoplasm</location>
        <location evidence="2">Cytoskeleton</location>
    </subcellularLocation>
    <subcellularLocation>
        <location evidence="3">Cytoplasm</location>
        <location evidence="3">Perinuclear region</location>
    </subcellularLocation>
</comment>
<dbReference type="GO" id="GO:0004843">
    <property type="term" value="F:cysteine-type deubiquitinase activity"/>
    <property type="evidence" value="ECO:0007669"/>
    <property type="project" value="UniProtKB-EC"/>
</dbReference>
<dbReference type="AlphaFoldDB" id="A0A2G8KA84"/>
<evidence type="ECO:0000256" key="5">
    <source>
        <dbReference type="ARBA" id="ARBA00012759"/>
    </source>
</evidence>
<dbReference type="GO" id="GO:0006508">
    <property type="term" value="P:proteolysis"/>
    <property type="evidence" value="ECO:0007669"/>
    <property type="project" value="UniProtKB-KW"/>
</dbReference>
<protein>
    <recommendedName>
        <fullName evidence="5">ubiquitinyl hydrolase 1</fullName>
        <ecNumber evidence="5">3.4.19.12</ecNumber>
    </recommendedName>
</protein>
<gene>
    <name evidence="17" type="ORF">BSL78_18210</name>
</gene>
<keyword evidence="18" id="KW-1185">Reference proteome</keyword>